<dbReference type="EMBL" id="CM000364">
    <property type="protein sequence ID" value="EDX11702.1"/>
    <property type="molecule type" value="Genomic_DNA"/>
</dbReference>
<accession>B4QWA3</accession>
<dbReference type="PhylomeDB" id="B4QWA3"/>
<gene>
    <name evidence="1" type="primary">Dsim\GD19627</name>
    <name evidence="1" type="ORF">Dsim_GD19627</name>
</gene>
<reference evidence="1 2" key="1">
    <citation type="journal article" date="2007" name="Nature">
        <title>Evolution of genes and genomes on the Drosophila phylogeny.</title>
        <authorList>
            <consortium name="Drosophila 12 Genomes Consortium"/>
            <person name="Clark A.G."/>
            <person name="Eisen M.B."/>
            <person name="Smith D.R."/>
            <person name="Bergman C.M."/>
            <person name="Oliver B."/>
            <person name="Markow T.A."/>
            <person name="Kaufman T.C."/>
            <person name="Kellis M."/>
            <person name="Gelbart W."/>
            <person name="Iyer V.N."/>
            <person name="Pollard D.A."/>
            <person name="Sackton T.B."/>
            <person name="Larracuente A.M."/>
            <person name="Singh N.D."/>
            <person name="Abad J.P."/>
            <person name="Abt D.N."/>
            <person name="Adryan B."/>
            <person name="Aguade M."/>
            <person name="Akashi H."/>
            <person name="Anderson W.W."/>
            <person name="Aquadro C.F."/>
            <person name="Ardell D.H."/>
            <person name="Arguello R."/>
            <person name="Artieri C.G."/>
            <person name="Barbash D.A."/>
            <person name="Barker D."/>
            <person name="Barsanti P."/>
            <person name="Batterham P."/>
            <person name="Batzoglou S."/>
            <person name="Begun D."/>
            <person name="Bhutkar A."/>
            <person name="Blanco E."/>
            <person name="Bosak S.A."/>
            <person name="Bradley R.K."/>
            <person name="Brand A.D."/>
            <person name="Brent M.R."/>
            <person name="Brooks A.N."/>
            <person name="Brown R.H."/>
            <person name="Butlin R.K."/>
            <person name="Caggese C."/>
            <person name="Calvi B.R."/>
            <person name="Bernardo de Carvalho A."/>
            <person name="Caspi A."/>
            <person name="Castrezana S."/>
            <person name="Celniker S.E."/>
            <person name="Chang J.L."/>
            <person name="Chapple C."/>
            <person name="Chatterji S."/>
            <person name="Chinwalla A."/>
            <person name="Civetta A."/>
            <person name="Clifton S.W."/>
            <person name="Comeron J.M."/>
            <person name="Costello J.C."/>
            <person name="Coyne J.A."/>
            <person name="Daub J."/>
            <person name="David R.G."/>
            <person name="Delcher A.L."/>
            <person name="Delehaunty K."/>
            <person name="Do C.B."/>
            <person name="Ebling H."/>
            <person name="Edwards K."/>
            <person name="Eickbush T."/>
            <person name="Evans J.D."/>
            <person name="Filipski A."/>
            <person name="Findeiss S."/>
            <person name="Freyhult E."/>
            <person name="Fulton L."/>
            <person name="Fulton R."/>
            <person name="Garcia A.C."/>
            <person name="Gardiner A."/>
            <person name="Garfield D.A."/>
            <person name="Garvin B.E."/>
            <person name="Gibson G."/>
            <person name="Gilbert D."/>
            <person name="Gnerre S."/>
            <person name="Godfrey J."/>
            <person name="Good R."/>
            <person name="Gotea V."/>
            <person name="Gravely B."/>
            <person name="Greenberg A.J."/>
            <person name="Griffiths-Jones S."/>
            <person name="Gross S."/>
            <person name="Guigo R."/>
            <person name="Gustafson E.A."/>
            <person name="Haerty W."/>
            <person name="Hahn M.W."/>
            <person name="Halligan D.L."/>
            <person name="Halpern A.L."/>
            <person name="Halter G.M."/>
            <person name="Han M.V."/>
            <person name="Heger A."/>
            <person name="Hillier L."/>
            <person name="Hinrichs A.S."/>
            <person name="Holmes I."/>
            <person name="Hoskins R.A."/>
            <person name="Hubisz M.J."/>
            <person name="Hultmark D."/>
            <person name="Huntley M.A."/>
            <person name="Jaffe D.B."/>
            <person name="Jagadeeshan S."/>
            <person name="Jeck W.R."/>
            <person name="Johnson J."/>
            <person name="Jones C.D."/>
            <person name="Jordan W.C."/>
            <person name="Karpen G.H."/>
            <person name="Kataoka E."/>
            <person name="Keightley P.D."/>
            <person name="Kheradpour P."/>
            <person name="Kirkness E.F."/>
            <person name="Koerich L.B."/>
            <person name="Kristiansen K."/>
            <person name="Kudrna D."/>
            <person name="Kulathinal R.J."/>
            <person name="Kumar S."/>
            <person name="Kwok R."/>
            <person name="Lander E."/>
            <person name="Langley C.H."/>
            <person name="Lapoint R."/>
            <person name="Lazzaro B.P."/>
            <person name="Lee S.J."/>
            <person name="Levesque L."/>
            <person name="Li R."/>
            <person name="Lin C.F."/>
            <person name="Lin M.F."/>
            <person name="Lindblad-Toh K."/>
            <person name="Llopart A."/>
            <person name="Long M."/>
            <person name="Low L."/>
            <person name="Lozovsky E."/>
            <person name="Lu J."/>
            <person name="Luo M."/>
            <person name="Machado C.A."/>
            <person name="Makalowski W."/>
            <person name="Marzo M."/>
            <person name="Matsuda M."/>
            <person name="Matzkin L."/>
            <person name="McAllister B."/>
            <person name="McBride C.S."/>
            <person name="McKernan B."/>
            <person name="McKernan K."/>
            <person name="Mendez-Lago M."/>
            <person name="Minx P."/>
            <person name="Mollenhauer M.U."/>
            <person name="Montooth K."/>
            <person name="Mount S.M."/>
            <person name="Mu X."/>
            <person name="Myers E."/>
            <person name="Negre B."/>
            <person name="Newfeld S."/>
            <person name="Nielsen R."/>
            <person name="Noor M.A."/>
            <person name="O'Grady P."/>
            <person name="Pachter L."/>
            <person name="Papaceit M."/>
            <person name="Parisi M.J."/>
            <person name="Parisi M."/>
            <person name="Parts L."/>
            <person name="Pedersen J.S."/>
            <person name="Pesole G."/>
            <person name="Phillippy A.M."/>
            <person name="Ponting C.P."/>
            <person name="Pop M."/>
            <person name="Porcelli D."/>
            <person name="Powell J.R."/>
            <person name="Prohaska S."/>
            <person name="Pruitt K."/>
            <person name="Puig M."/>
            <person name="Quesneville H."/>
            <person name="Ram K.R."/>
            <person name="Rand D."/>
            <person name="Rasmussen M.D."/>
            <person name="Reed L.K."/>
            <person name="Reenan R."/>
            <person name="Reily A."/>
            <person name="Remington K.A."/>
            <person name="Rieger T.T."/>
            <person name="Ritchie M.G."/>
            <person name="Robin C."/>
            <person name="Rogers Y.H."/>
            <person name="Rohde C."/>
            <person name="Rozas J."/>
            <person name="Rubenfield M.J."/>
            <person name="Ruiz A."/>
            <person name="Russo S."/>
            <person name="Salzberg S.L."/>
            <person name="Sanchez-Gracia A."/>
            <person name="Saranga D.J."/>
            <person name="Sato H."/>
            <person name="Schaeffer S.W."/>
            <person name="Schatz M.C."/>
            <person name="Schlenke T."/>
            <person name="Schwartz R."/>
            <person name="Segarra C."/>
            <person name="Singh R.S."/>
            <person name="Sirot L."/>
            <person name="Sirota M."/>
            <person name="Sisneros N.B."/>
            <person name="Smith C.D."/>
            <person name="Smith T.F."/>
            <person name="Spieth J."/>
            <person name="Stage D.E."/>
            <person name="Stark A."/>
            <person name="Stephan W."/>
            <person name="Strausberg R.L."/>
            <person name="Strempel S."/>
            <person name="Sturgill D."/>
            <person name="Sutton G."/>
            <person name="Sutton G.G."/>
            <person name="Tao W."/>
            <person name="Teichmann S."/>
            <person name="Tobari Y.N."/>
            <person name="Tomimura Y."/>
            <person name="Tsolas J.M."/>
            <person name="Valente V.L."/>
            <person name="Venter E."/>
            <person name="Venter J.C."/>
            <person name="Vicario S."/>
            <person name="Vieira F.G."/>
            <person name="Vilella A.J."/>
            <person name="Villasante A."/>
            <person name="Walenz B."/>
            <person name="Wang J."/>
            <person name="Wasserman M."/>
            <person name="Watts T."/>
            <person name="Wilson D."/>
            <person name="Wilson R.K."/>
            <person name="Wing R.A."/>
            <person name="Wolfner M.F."/>
            <person name="Wong A."/>
            <person name="Wong G.K."/>
            <person name="Wu C.I."/>
            <person name="Wu G."/>
            <person name="Yamamoto D."/>
            <person name="Yang H.P."/>
            <person name="Yang S.P."/>
            <person name="Yorke J.A."/>
            <person name="Yoshida K."/>
            <person name="Zdobnov E."/>
            <person name="Zhang P."/>
            <person name="Zhang Y."/>
            <person name="Zimin A.V."/>
            <person name="Baldwin J."/>
            <person name="Abdouelleil A."/>
            <person name="Abdulkadir J."/>
            <person name="Abebe A."/>
            <person name="Abera B."/>
            <person name="Abreu J."/>
            <person name="Acer S.C."/>
            <person name="Aftuck L."/>
            <person name="Alexander A."/>
            <person name="An P."/>
            <person name="Anderson E."/>
            <person name="Anderson S."/>
            <person name="Arachi H."/>
            <person name="Azer M."/>
            <person name="Bachantsang P."/>
            <person name="Barry A."/>
            <person name="Bayul T."/>
            <person name="Berlin A."/>
            <person name="Bessette D."/>
            <person name="Bloom T."/>
            <person name="Blye J."/>
            <person name="Boguslavskiy L."/>
            <person name="Bonnet C."/>
            <person name="Boukhgalter B."/>
            <person name="Bourzgui I."/>
            <person name="Brown A."/>
            <person name="Cahill P."/>
            <person name="Channer S."/>
            <person name="Cheshatsang Y."/>
            <person name="Chuda L."/>
            <person name="Citroen M."/>
            <person name="Collymore A."/>
            <person name="Cooke P."/>
            <person name="Costello M."/>
            <person name="D'Aco K."/>
            <person name="Daza R."/>
            <person name="De Haan G."/>
            <person name="DeGray S."/>
            <person name="DeMaso C."/>
            <person name="Dhargay N."/>
            <person name="Dooley K."/>
            <person name="Dooley E."/>
            <person name="Doricent M."/>
            <person name="Dorje P."/>
            <person name="Dorjee K."/>
            <person name="Dupes A."/>
            <person name="Elong R."/>
            <person name="Falk J."/>
            <person name="Farina A."/>
            <person name="Faro S."/>
            <person name="Ferguson D."/>
            <person name="Fisher S."/>
            <person name="Foley C.D."/>
            <person name="Franke A."/>
            <person name="Friedrich D."/>
            <person name="Gadbois L."/>
            <person name="Gearin G."/>
            <person name="Gearin C.R."/>
            <person name="Giannoukos G."/>
            <person name="Goode T."/>
            <person name="Graham J."/>
            <person name="Grandbois E."/>
            <person name="Grewal S."/>
            <person name="Gyaltsen K."/>
            <person name="Hafez N."/>
            <person name="Hagos B."/>
            <person name="Hall J."/>
            <person name="Henson C."/>
            <person name="Hollinger A."/>
            <person name="Honan T."/>
            <person name="Huard M.D."/>
            <person name="Hughes L."/>
            <person name="Hurhula B."/>
            <person name="Husby M.E."/>
            <person name="Kamat A."/>
            <person name="Kanga B."/>
            <person name="Kashin S."/>
            <person name="Khazanovich D."/>
            <person name="Kisner P."/>
            <person name="Lance K."/>
            <person name="Lara M."/>
            <person name="Lee W."/>
            <person name="Lennon N."/>
            <person name="Letendre F."/>
            <person name="LeVine R."/>
            <person name="Lipovsky A."/>
            <person name="Liu X."/>
            <person name="Liu J."/>
            <person name="Liu S."/>
            <person name="Lokyitsang T."/>
            <person name="Lokyitsang Y."/>
            <person name="Lubonja R."/>
            <person name="Lui A."/>
            <person name="MacDonald P."/>
            <person name="Magnisalis V."/>
            <person name="Maru K."/>
            <person name="Matthews C."/>
            <person name="McCusker W."/>
            <person name="McDonough S."/>
            <person name="Mehta T."/>
            <person name="Meldrim J."/>
            <person name="Meneus L."/>
            <person name="Mihai O."/>
            <person name="Mihalev A."/>
            <person name="Mihova T."/>
            <person name="Mittelman R."/>
            <person name="Mlenga V."/>
            <person name="Montmayeur A."/>
            <person name="Mulrain L."/>
            <person name="Navidi A."/>
            <person name="Naylor J."/>
            <person name="Negash T."/>
            <person name="Nguyen T."/>
            <person name="Nguyen N."/>
            <person name="Nicol R."/>
            <person name="Norbu C."/>
            <person name="Norbu N."/>
            <person name="Novod N."/>
            <person name="O'Neill B."/>
            <person name="Osman S."/>
            <person name="Markiewicz E."/>
            <person name="Oyono O.L."/>
            <person name="Patti C."/>
            <person name="Phunkhang P."/>
            <person name="Pierre F."/>
            <person name="Priest M."/>
            <person name="Raghuraman S."/>
            <person name="Rege F."/>
            <person name="Reyes R."/>
            <person name="Rise C."/>
            <person name="Rogov P."/>
            <person name="Ross K."/>
            <person name="Ryan E."/>
            <person name="Settipalli S."/>
            <person name="Shea T."/>
            <person name="Sherpa N."/>
            <person name="Shi L."/>
            <person name="Shih D."/>
            <person name="Sparrow T."/>
            <person name="Spaulding J."/>
            <person name="Stalker J."/>
            <person name="Stange-Thomann N."/>
            <person name="Stavropoulos S."/>
            <person name="Stone C."/>
            <person name="Strader C."/>
            <person name="Tesfaye S."/>
            <person name="Thomson T."/>
            <person name="Thoulutsang Y."/>
            <person name="Thoulutsang D."/>
            <person name="Topham K."/>
            <person name="Topping I."/>
            <person name="Tsamla T."/>
            <person name="Vassiliev H."/>
            <person name="Vo A."/>
            <person name="Wangchuk T."/>
            <person name="Wangdi T."/>
            <person name="Weiand M."/>
            <person name="Wilkinson J."/>
            <person name="Wilson A."/>
            <person name="Yadav S."/>
            <person name="Young G."/>
            <person name="Yu Q."/>
            <person name="Zembek L."/>
            <person name="Zhong D."/>
            <person name="Zimmer A."/>
            <person name="Zwirko Z."/>
            <person name="Jaffe D.B."/>
            <person name="Alvarez P."/>
            <person name="Brockman W."/>
            <person name="Butler J."/>
            <person name="Chin C."/>
            <person name="Gnerre S."/>
            <person name="Grabherr M."/>
            <person name="Kleber M."/>
            <person name="Mauceli E."/>
            <person name="MacCallum I."/>
        </authorList>
    </citation>
    <scope>NUCLEOTIDE SEQUENCE [LARGE SCALE GENOMIC DNA]</scope>
    <source>
        <strain evidence="2">white501</strain>
    </source>
</reference>
<protein>
    <submittedName>
        <fullName evidence="1">GD19627</fullName>
    </submittedName>
</protein>
<dbReference type="OMA" id="LEVCPNT"/>
<organism evidence="1 2">
    <name type="scientific">Drosophila simulans</name>
    <name type="common">Fruit fly</name>
    <dbReference type="NCBI Taxonomy" id="7240"/>
    <lineage>
        <taxon>Eukaryota</taxon>
        <taxon>Metazoa</taxon>
        <taxon>Ecdysozoa</taxon>
        <taxon>Arthropoda</taxon>
        <taxon>Hexapoda</taxon>
        <taxon>Insecta</taxon>
        <taxon>Pterygota</taxon>
        <taxon>Neoptera</taxon>
        <taxon>Endopterygota</taxon>
        <taxon>Diptera</taxon>
        <taxon>Brachycera</taxon>
        <taxon>Muscomorpha</taxon>
        <taxon>Ephydroidea</taxon>
        <taxon>Drosophilidae</taxon>
        <taxon>Drosophila</taxon>
        <taxon>Sophophora</taxon>
    </lineage>
</organism>
<dbReference type="Proteomes" id="UP000000304">
    <property type="component" value="Chromosome 3R"/>
</dbReference>
<evidence type="ECO:0000313" key="2">
    <source>
        <dbReference type="Proteomes" id="UP000000304"/>
    </source>
</evidence>
<dbReference type="HOGENOM" id="CLU_180285_0_0_1"/>
<keyword evidence="2" id="KW-1185">Reference proteome</keyword>
<name>B4QWA3_DROSI</name>
<proteinExistence type="predicted"/>
<dbReference type="AlphaFoldDB" id="B4QWA3"/>
<evidence type="ECO:0000313" key="1">
    <source>
        <dbReference type="EMBL" id="EDX11702.1"/>
    </source>
</evidence>
<sequence>MSTKQTFEHPAPVEQRDLPSIKEVIEVDPSAGPKPLTIQEYKARTAAREQPPKKKRGGRRIKLLSARRLNIELLKTATNEEDRQRYKERLAAINQQLRGAK</sequence>